<feature type="compositionally biased region" description="Basic residues" evidence="1">
    <location>
        <begin position="1"/>
        <end position="28"/>
    </location>
</feature>
<feature type="compositionally biased region" description="Basic residues" evidence="1">
    <location>
        <begin position="240"/>
        <end position="256"/>
    </location>
</feature>
<feature type="compositionally biased region" description="Polar residues" evidence="1">
    <location>
        <begin position="122"/>
        <end position="133"/>
    </location>
</feature>
<organism evidence="2 3">
    <name type="scientific">Holothuria leucospilota</name>
    <name type="common">Black long sea cucumber</name>
    <name type="synonym">Mertensiothuria leucospilota</name>
    <dbReference type="NCBI Taxonomy" id="206669"/>
    <lineage>
        <taxon>Eukaryota</taxon>
        <taxon>Metazoa</taxon>
        <taxon>Echinodermata</taxon>
        <taxon>Eleutherozoa</taxon>
        <taxon>Echinozoa</taxon>
        <taxon>Holothuroidea</taxon>
        <taxon>Aspidochirotacea</taxon>
        <taxon>Aspidochirotida</taxon>
        <taxon>Holothuriidae</taxon>
        <taxon>Holothuria</taxon>
    </lineage>
</organism>
<sequence length="672" mass="78014">MPRGRPHSRSRSRSRSPKRLSRRRRSRSRSSTGSPHYQKKGKSPGRQRRYSRSSASPKGRRYSQDGRDRKYSRRSASSSPGRGPRKTRSPKRQYSRSRSRSPSVTPPRQQTRNQRSPKPGNQFDSSFGGSNENADFERRIRELQAGKASKFAPYVAEDSGRRVEYPKEEKIERPPSPQGGGYDKQNFSQNQNYLAPREKYHSPPRDEQRSSQSYKHPESSSSQNYDRDYSQDNYGDQKELHRKGKRSPNVRHKRSSSPHSSSQRGRKRSQTPPPKQRKKSFSPRQKSKYESRSRSPTSKRQKESSKKGRSTDHTDESERKKSPPRSSRLGPGIDSSLIVIPRRKDEGTTPIFDRPEIPIYTIRDDPSLIAEGYFDKEDSQRARSPEVTRASEYQQKAPPVGEQRAPSPTVTFRSTGLEKYNFPNSAAFFERRKEPQIVSTTLGEIHDRMRESMQASALSHQVEQLPSSDLRLALDRKQLSPMRGSFQSDLLNQERMIYESEKMAMNRSLSEERRPVKERLGGKKENLDMEDLPDFRKEVDYLNQLSTAKGRGYFHHDDREDSPPRDDFSSSRGLRRPLRGFRGRGYVRGRGFLRGGFSTRGRYIRGRYVPAYRTFGRGSIRDSRDRWTHDKFEDEEKTDHKKKESKKKSERSSKKEKKSKKPDTERRSSTHK</sequence>
<proteinExistence type="predicted"/>
<feature type="compositionally biased region" description="Basic and acidic residues" evidence="1">
    <location>
        <begin position="158"/>
        <end position="173"/>
    </location>
</feature>
<dbReference type="EMBL" id="JAIZAY010000022">
    <property type="protein sequence ID" value="KAJ8020618.1"/>
    <property type="molecule type" value="Genomic_DNA"/>
</dbReference>
<feature type="compositionally biased region" description="Basic and acidic residues" evidence="1">
    <location>
        <begin position="300"/>
        <end position="321"/>
    </location>
</feature>
<feature type="compositionally biased region" description="Basic and acidic residues" evidence="1">
    <location>
        <begin position="225"/>
        <end position="239"/>
    </location>
</feature>
<feature type="compositionally biased region" description="Basic residues" evidence="1">
    <location>
        <begin position="83"/>
        <end position="99"/>
    </location>
</feature>
<feature type="compositionally biased region" description="Basic residues" evidence="1">
    <location>
        <begin position="37"/>
        <end position="51"/>
    </location>
</feature>
<gene>
    <name evidence="2" type="ORF">HOLleu_40255</name>
</gene>
<feature type="compositionally biased region" description="Basic residues" evidence="1">
    <location>
        <begin position="264"/>
        <end position="281"/>
    </location>
</feature>
<feature type="compositionally biased region" description="Basic and acidic residues" evidence="1">
    <location>
        <begin position="196"/>
        <end position="209"/>
    </location>
</feature>
<comment type="caution">
    <text evidence="2">The sequence shown here is derived from an EMBL/GenBank/DDBJ whole genome shotgun (WGS) entry which is preliminary data.</text>
</comment>
<feature type="compositionally biased region" description="Basic and acidic residues" evidence="1">
    <location>
        <begin position="554"/>
        <end position="569"/>
    </location>
</feature>
<feature type="region of interest" description="Disordered" evidence="1">
    <location>
        <begin position="506"/>
        <end position="525"/>
    </location>
</feature>
<evidence type="ECO:0000313" key="2">
    <source>
        <dbReference type="EMBL" id="KAJ8020618.1"/>
    </source>
</evidence>
<evidence type="ECO:0000256" key="1">
    <source>
        <dbReference type="SAM" id="MobiDB-lite"/>
    </source>
</evidence>
<keyword evidence="3" id="KW-1185">Reference proteome</keyword>
<feature type="compositionally biased region" description="Basic residues" evidence="1">
    <location>
        <begin position="643"/>
        <end position="660"/>
    </location>
</feature>
<protein>
    <submittedName>
        <fullName evidence="2">Uncharacterized protein</fullName>
    </submittedName>
</protein>
<reference evidence="2" key="1">
    <citation type="submission" date="2021-10" db="EMBL/GenBank/DDBJ databases">
        <title>Tropical sea cucumber genome reveals ecological adaptation and Cuvierian tubules defense mechanism.</title>
        <authorList>
            <person name="Chen T."/>
        </authorList>
    </citation>
    <scope>NUCLEOTIDE SEQUENCE</scope>
    <source>
        <strain evidence="2">Nanhai2018</strain>
        <tissue evidence="2">Muscle</tissue>
    </source>
</reference>
<feature type="compositionally biased region" description="Polar residues" evidence="1">
    <location>
        <begin position="210"/>
        <end position="224"/>
    </location>
</feature>
<feature type="compositionally biased region" description="Basic and acidic residues" evidence="1">
    <location>
        <begin position="626"/>
        <end position="642"/>
    </location>
</feature>
<feature type="region of interest" description="Disordered" evidence="1">
    <location>
        <begin position="626"/>
        <end position="672"/>
    </location>
</feature>
<evidence type="ECO:0000313" key="3">
    <source>
        <dbReference type="Proteomes" id="UP001152320"/>
    </source>
</evidence>
<feature type="region of interest" description="Disordered" evidence="1">
    <location>
        <begin position="552"/>
        <end position="581"/>
    </location>
</feature>
<feature type="region of interest" description="Disordered" evidence="1">
    <location>
        <begin position="1"/>
        <end position="352"/>
    </location>
</feature>
<dbReference type="Proteomes" id="UP001152320">
    <property type="component" value="Chromosome 22"/>
</dbReference>
<accession>A0A9Q0YD34</accession>
<feature type="compositionally biased region" description="Basic and acidic residues" evidence="1">
    <location>
        <begin position="135"/>
        <end position="144"/>
    </location>
</feature>
<dbReference type="OrthoDB" id="10587543at2759"/>
<feature type="region of interest" description="Disordered" evidence="1">
    <location>
        <begin position="373"/>
        <end position="409"/>
    </location>
</feature>
<feature type="compositionally biased region" description="Basic and acidic residues" evidence="1">
    <location>
        <begin position="661"/>
        <end position="672"/>
    </location>
</feature>
<name>A0A9Q0YD34_HOLLE</name>
<dbReference type="AlphaFoldDB" id="A0A9Q0YD34"/>
<feature type="compositionally biased region" description="Basic and acidic residues" evidence="1">
    <location>
        <begin position="373"/>
        <end position="386"/>
    </location>
</feature>